<evidence type="ECO:0000256" key="1">
    <source>
        <dbReference type="ARBA" id="ARBA00003747"/>
    </source>
</evidence>
<dbReference type="EC" id="2.7.11.1" evidence="3"/>
<proteinExistence type="predicted"/>
<dbReference type="Gene3D" id="3.30.200.20">
    <property type="entry name" value="Phosphorylase Kinase, domain 1"/>
    <property type="match status" value="1"/>
</dbReference>
<name>A0ABR4PPH7_9HELO</name>
<protein>
    <recommendedName>
        <fullName evidence="5">EKC/KEOPS complex subunit BUD32</fullName>
        <ecNumber evidence="3">2.7.11.1</ecNumber>
    </recommendedName>
    <alternativeName>
        <fullName evidence="11 12">Atypical Serine/threonine protein kinase BUD32</fullName>
    </alternativeName>
    <alternativeName>
        <fullName evidence="4">EKC/KEOPS complex subunit bud32</fullName>
    </alternativeName>
</protein>
<keyword evidence="6" id="KW-0723">Serine/threonine-protein kinase</keyword>
<keyword evidence="18" id="KW-1185">Reference proteome</keyword>
<keyword evidence="7" id="KW-0808">Transferase</keyword>
<dbReference type="PROSITE" id="PS00109">
    <property type="entry name" value="PROTEIN_KINASE_TYR"/>
    <property type="match status" value="1"/>
</dbReference>
<comment type="catalytic activity">
    <reaction evidence="14">
        <text>L-seryl-[protein] + ATP = O-phospho-L-seryl-[protein] + ADP + H(+)</text>
        <dbReference type="Rhea" id="RHEA:17989"/>
        <dbReference type="Rhea" id="RHEA-COMP:9863"/>
        <dbReference type="Rhea" id="RHEA-COMP:11604"/>
        <dbReference type="ChEBI" id="CHEBI:15378"/>
        <dbReference type="ChEBI" id="CHEBI:29999"/>
        <dbReference type="ChEBI" id="CHEBI:30616"/>
        <dbReference type="ChEBI" id="CHEBI:83421"/>
        <dbReference type="ChEBI" id="CHEBI:456216"/>
        <dbReference type="EC" id="2.7.11.1"/>
    </reaction>
</comment>
<dbReference type="Proteomes" id="UP001629113">
    <property type="component" value="Unassembled WGS sequence"/>
</dbReference>
<evidence type="ECO:0000313" key="18">
    <source>
        <dbReference type="Proteomes" id="UP001629113"/>
    </source>
</evidence>
<comment type="function">
    <text evidence="1">Component of the EKC/KEOPS complex that is required for the formation of a threonylcarbamoyl group on adenosine at position 37 (t(6)A37) in tRNAs that read codons beginning with adenine. The complex is probably involved in the transfer of the threonylcarbamoyl moiety of threonylcarbamoyl-AMP (TC-AMP) to the N6 group of A37. BUD32 has ATPase activity in the context of the EKC/KEOPS complex and likely plays a supporting role to the catalytic subunit KAE1. The EKC/KEOPS complex also promotes both telomere uncapping and telomere elongation. The complex is required for efficient recruitment of transcriptional coactivators.</text>
</comment>
<feature type="domain" description="Protein kinase" evidence="16">
    <location>
        <begin position="64"/>
        <end position="433"/>
    </location>
</feature>
<gene>
    <name evidence="17" type="ORF">PVAG01_04480</name>
</gene>
<keyword evidence="9 17" id="KW-0418">Kinase</keyword>
<organism evidence="17 18">
    <name type="scientific">Phlyctema vagabunda</name>
    <dbReference type="NCBI Taxonomy" id="108571"/>
    <lineage>
        <taxon>Eukaryota</taxon>
        <taxon>Fungi</taxon>
        <taxon>Dikarya</taxon>
        <taxon>Ascomycota</taxon>
        <taxon>Pezizomycotina</taxon>
        <taxon>Leotiomycetes</taxon>
        <taxon>Helotiales</taxon>
        <taxon>Dermateaceae</taxon>
        <taxon>Phlyctema</taxon>
    </lineage>
</organism>
<evidence type="ECO:0000256" key="5">
    <source>
        <dbReference type="ARBA" id="ARBA00019973"/>
    </source>
</evidence>
<dbReference type="InterPro" id="IPR008266">
    <property type="entry name" value="Tyr_kinase_AS"/>
</dbReference>
<dbReference type="PANTHER" id="PTHR47634">
    <property type="entry name" value="PROTEIN KINASE DOMAIN-CONTAINING PROTEIN-RELATED"/>
    <property type="match status" value="1"/>
</dbReference>
<dbReference type="PANTHER" id="PTHR47634:SF9">
    <property type="entry name" value="PROTEIN KINASE DOMAIN-CONTAINING PROTEIN-RELATED"/>
    <property type="match status" value="1"/>
</dbReference>
<evidence type="ECO:0000256" key="11">
    <source>
        <dbReference type="ARBA" id="ARBA00030980"/>
    </source>
</evidence>
<keyword evidence="10" id="KW-0067">ATP-binding</keyword>
<keyword evidence="8" id="KW-0547">Nucleotide-binding</keyword>
<evidence type="ECO:0000256" key="13">
    <source>
        <dbReference type="ARBA" id="ARBA00047899"/>
    </source>
</evidence>
<evidence type="ECO:0000256" key="9">
    <source>
        <dbReference type="ARBA" id="ARBA00022777"/>
    </source>
</evidence>
<comment type="caution">
    <text evidence="17">The sequence shown here is derived from an EMBL/GenBank/DDBJ whole genome shotgun (WGS) entry which is preliminary data.</text>
</comment>
<comment type="subunit">
    <text evidence="2">Component of the EKC/KEOPS complex composed of at least BUD32, CGI121, GON7, KAE1 and PCC1; the whole complex dimerizes.</text>
</comment>
<evidence type="ECO:0000256" key="2">
    <source>
        <dbReference type="ARBA" id="ARBA00011534"/>
    </source>
</evidence>
<reference evidence="17 18" key="1">
    <citation type="submission" date="2024-06" db="EMBL/GenBank/DDBJ databases">
        <title>Complete genome of Phlyctema vagabunda strain 19-DSS-EL-015.</title>
        <authorList>
            <person name="Fiorenzani C."/>
        </authorList>
    </citation>
    <scope>NUCLEOTIDE SEQUENCE [LARGE SCALE GENOMIC DNA]</scope>
    <source>
        <strain evidence="17 18">19-DSS-EL-015</strain>
    </source>
</reference>
<feature type="region of interest" description="Disordered" evidence="15">
    <location>
        <begin position="1"/>
        <end position="29"/>
    </location>
</feature>
<accession>A0ABR4PPH7</accession>
<evidence type="ECO:0000259" key="16">
    <source>
        <dbReference type="PROSITE" id="PS50011"/>
    </source>
</evidence>
<dbReference type="Pfam" id="PF00069">
    <property type="entry name" value="Pkinase"/>
    <property type="match status" value="2"/>
</dbReference>
<evidence type="ECO:0000256" key="7">
    <source>
        <dbReference type="ARBA" id="ARBA00022679"/>
    </source>
</evidence>
<evidence type="ECO:0000256" key="3">
    <source>
        <dbReference type="ARBA" id="ARBA00012513"/>
    </source>
</evidence>
<dbReference type="InterPro" id="IPR000719">
    <property type="entry name" value="Prot_kinase_dom"/>
</dbReference>
<evidence type="ECO:0000256" key="14">
    <source>
        <dbReference type="ARBA" id="ARBA00048679"/>
    </source>
</evidence>
<evidence type="ECO:0000313" key="17">
    <source>
        <dbReference type="EMBL" id="KAL3425199.1"/>
    </source>
</evidence>
<evidence type="ECO:0000256" key="12">
    <source>
        <dbReference type="ARBA" id="ARBA00033194"/>
    </source>
</evidence>
<dbReference type="EMBL" id="JBFCZG010000003">
    <property type="protein sequence ID" value="KAL3425199.1"/>
    <property type="molecule type" value="Genomic_DNA"/>
</dbReference>
<dbReference type="InterPro" id="IPR051334">
    <property type="entry name" value="SRPK"/>
</dbReference>
<evidence type="ECO:0000256" key="15">
    <source>
        <dbReference type="SAM" id="MobiDB-lite"/>
    </source>
</evidence>
<dbReference type="InterPro" id="IPR011009">
    <property type="entry name" value="Kinase-like_dom_sf"/>
</dbReference>
<dbReference type="PROSITE" id="PS50011">
    <property type="entry name" value="PROTEIN_KINASE_DOM"/>
    <property type="match status" value="1"/>
</dbReference>
<comment type="catalytic activity">
    <reaction evidence="13">
        <text>L-threonyl-[protein] + ATP = O-phospho-L-threonyl-[protein] + ADP + H(+)</text>
        <dbReference type="Rhea" id="RHEA:46608"/>
        <dbReference type="Rhea" id="RHEA-COMP:11060"/>
        <dbReference type="Rhea" id="RHEA-COMP:11605"/>
        <dbReference type="ChEBI" id="CHEBI:15378"/>
        <dbReference type="ChEBI" id="CHEBI:30013"/>
        <dbReference type="ChEBI" id="CHEBI:30616"/>
        <dbReference type="ChEBI" id="CHEBI:61977"/>
        <dbReference type="ChEBI" id="CHEBI:456216"/>
        <dbReference type="EC" id="2.7.11.1"/>
    </reaction>
</comment>
<dbReference type="SMART" id="SM00220">
    <property type="entry name" value="S_TKc"/>
    <property type="match status" value="1"/>
</dbReference>
<dbReference type="SUPFAM" id="SSF56112">
    <property type="entry name" value="Protein kinase-like (PK-like)"/>
    <property type="match status" value="1"/>
</dbReference>
<dbReference type="GO" id="GO:0016301">
    <property type="term" value="F:kinase activity"/>
    <property type="evidence" value="ECO:0007669"/>
    <property type="project" value="UniProtKB-KW"/>
</dbReference>
<evidence type="ECO:0000256" key="4">
    <source>
        <dbReference type="ARBA" id="ARBA00013948"/>
    </source>
</evidence>
<evidence type="ECO:0000256" key="10">
    <source>
        <dbReference type="ARBA" id="ARBA00022840"/>
    </source>
</evidence>
<evidence type="ECO:0000256" key="8">
    <source>
        <dbReference type="ARBA" id="ARBA00022741"/>
    </source>
</evidence>
<sequence>MPNSSEKLPMDESNRATNEALDDSPEEQLYERGWLRDVEDREEYRPGGFHPVHIGDRFGTAGRFRVIHKLGSGGLATVWLCRDQETQRYVALKIIIADGSSETSSELQLATREDLDLEAPGGEFITLPREYFWHNGPNGRHLCLVLPVLGPRILAEWSTFKDPESASRDVALQVTRGLQFLHQNGICHGDFRPSNVLLRLSGLDELSEDGLIRQLGKPNTEPLVTISGNSPAPSGPKYLVESLSLDRLDARFISDQVSIIDFGESYDIESPPGDLGITASFRSPELLFDNNIGIGCDLWTLACTIFEIRTRVPLFENFMDDDDEVIAQMVPLLGRLPEPWWSAWEARGTWYEEDGTPLVNPDTRKPYMLPDTLEELLNSSSADADPERTLNAAGGYIVPAEESRVLADLLWSILKYDPKERLSVEAVLQHPWFKI</sequence>
<dbReference type="Gene3D" id="1.10.510.10">
    <property type="entry name" value="Transferase(Phosphotransferase) domain 1"/>
    <property type="match status" value="1"/>
</dbReference>
<evidence type="ECO:0000256" key="6">
    <source>
        <dbReference type="ARBA" id="ARBA00022527"/>
    </source>
</evidence>